<dbReference type="AlphaFoldDB" id="A0A1I3ULR1"/>
<dbReference type="Proteomes" id="UP000224607">
    <property type="component" value="Unassembled WGS sequence"/>
</dbReference>
<proteinExistence type="predicted"/>
<reference evidence="3" key="2">
    <citation type="submission" date="2016-10" db="EMBL/GenBank/DDBJ databases">
        <authorList>
            <person name="Varghese N."/>
            <person name="Submissions S."/>
        </authorList>
    </citation>
    <scope>NUCLEOTIDE SEQUENCE [LARGE SCALE GENOMIC DNA]</scope>
    <source>
        <strain evidence="3">DSM 17908</strain>
    </source>
</reference>
<evidence type="ECO:0000313" key="2">
    <source>
        <dbReference type="EMBL" id="SFJ84424.1"/>
    </source>
</evidence>
<gene>
    <name evidence="2" type="ORF">SAMN05421680_11784</name>
    <name evidence="1" type="ORF">Xmau_02633</name>
</gene>
<organism evidence="2 3">
    <name type="scientific">Xenorhabdus mauleonii</name>
    <dbReference type="NCBI Taxonomy" id="351675"/>
    <lineage>
        <taxon>Bacteria</taxon>
        <taxon>Pseudomonadati</taxon>
        <taxon>Pseudomonadota</taxon>
        <taxon>Gammaproteobacteria</taxon>
        <taxon>Enterobacterales</taxon>
        <taxon>Morganellaceae</taxon>
        <taxon>Xenorhabdus</taxon>
    </lineage>
</organism>
<name>A0A1I3ULR1_9GAMM</name>
<evidence type="ECO:0000313" key="1">
    <source>
        <dbReference type="EMBL" id="PHM39625.1"/>
    </source>
</evidence>
<reference evidence="1 4" key="3">
    <citation type="journal article" date="2017" name="Nat. Microbiol.">
        <title>Natural product diversity associated with the nematode symbionts Photorhabdus and Xenorhabdus.</title>
        <authorList>
            <person name="Tobias N.J."/>
            <person name="Wolff H."/>
            <person name="Djahanschiri B."/>
            <person name="Grundmann F."/>
            <person name="Kronenwerth M."/>
            <person name="Shi Y.M."/>
            <person name="Simonyi S."/>
            <person name="Grun P."/>
            <person name="Shapiro-Ilan D."/>
            <person name="Pidot S.J."/>
            <person name="Stinear T.P."/>
            <person name="Ebersberger I."/>
            <person name="Bode H.B."/>
        </authorList>
    </citation>
    <scope>NUCLEOTIDE SEQUENCE [LARGE SCALE GENOMIC DNA]</scope>
    <source>
        <strain evidence="1 4">DSM 17908</strain>
    </source>
</reference>
<evidence type="ECO:0000313" key="4">
    <source>
        <dbReference type="Proteomes" id="UP000224607"/>
    </source>
</evidence>
<evidence type="ECO:0000313" key="3">
    <source>
        <dbReference type="Proteomes" id="UP000198919"/>
    </source>
</evidence>
<sequence>MPIPQRLKPYKPNEEEFARMESLLTQIEDKIFDHKNAHVPEIQELINEWNKNASREFEFHEFRDLHSYTDNESFIYSAFYKIKYIADLGFDEAMALVNIFSENNEHESDVYYAINLLEENFPDTNISDLIFWPDDWFQNETFEAELTSEEILGYAMARSGRFLPDAPEIELKYPIPQQ</sequence>
<keyword evidence="4" id="KW-1185">Reference proteome</keyword>
<dbReference type="Proteomes" id="UP000198919">
    <property type="component" value="Unassembled WGS sequence"/>
</dbReference>
<dbReference type="RefSeq" id="WP_092512567.1">
    <property type="nucleotide sequence ID" value="NZ_CAWNQB010000089.1"/>
</dbReference>
<dbReference type="EMBL" id="FORG01000017">
    <property type="protein sequence ID" value="SFJ84424.1"/>
    <property type="molecule type" value="Genomic_DNA"/>
</dbReference>
<accession>A0A1I3ULR1</accession>
<dbReference type="OrthoDB" id="6447869at2"/>
<reference evidence="2" key="1">
    <citation type="submission" date="2016-10" db="EMBL/GenBank/DDBJ databases">
        <authorList>
            <person name="de Groot N.N."/>
        </authorList>
    </citation>
    <scope>NUCLEOTIDE SEQUENCE [LARGE SCALE GENOMIC DNA]</scope>
    <source>
        <strain evidence="2">DSM 17908</strain>
    </source>
</reference>
<protein>
    <submittedName>
        <fullName evidence="2">Uncharacterized protein</fullName>
    </submittedName>
</protein>
<dbReference type="EMBL" id="NITY01000009">
    <property type="protein sequence ID" value="PHM39625.1"/>
    <property type="molecule type" value="Genomic_DNA"/>
</dbReference>